<keyword evidence="5 11" id="KW-0812">Transmembrane</keyword>
<evidence type="ECO:0000313" key="13">
    <source>
        <dbReference type="EMBL" id="ARJ69842.1"/>
    </source>
</evidence>
<dbReference type="SUPFAM" id="SSF81336">
    <property type="entry name" value="F1F0 ATP synthase subunit A"/>
    <property type="match status" value="1"/>
</dbReference>
<evidence type="ECO:0000256" key="6">
    <source>
        <dbReference type="ARBA" id="ARBA00022781"/>
    </source>
</evidence>
<sequence length="251" mass="27182">MATEAHGEGTGLVFHPMDQFIVRPLFGDGPIHWYTPTNVTLWLMLAVAVVWVLFVAGTSGRALIPSRVQSVAELTYGMIHKMVEDVTGKDGLKYFPYVFTLFCFILFANLLGLLPKSFSTTSHIAVTAVLAVCVFVGVTVLGFVKNGTEFLGLFWVKSAPLAMRPILAVIELISYFVRPLTHSIRLAGNIMAGHAVLKVFAAFAAVAAIAPVSIIAIAAMYGLELLVAVIQAYVFTILTCVYLKDALHPAH</sequence>
<dbReference type="InterPro" id="IPR035908">
    <property type="entry name" value="F0_ATP_A_sf"/>
</dbReference>
<dbReference type="KEGG" id="pcon:B0A89_09610"/>
<keyword evidence="9 11" id="KW-0472">Membrane</keyword>
<keyword evidence="11" id="KW-1003">Cell membrane</keyword>
<evidence type="ECO:0000256" key="7">
    <source>
        <dbReference type="ARBA" id="ARBA00022989"/>
    </source>
</evidence>
<dbReference type="NCBIfam" id="NF004482">
    <property type="entry name" value="PRK05815.2-4"/>
    <property type="match status" value="1"/>
</dbReference>
<dbReference type="InterPro" id="IPR045083">
    <property type="entry name" value="ATP_synth_F0_asu_bact/mt"/>
</dbReference>
<dbReference type="Gene3D" id="1.20.120.220">
    <property type="entry name" value="ATP synthase, F0 complex, subunit A"/>
    <property type="match status" value="1"/>
</dbReference>
<keyword evidence="7 11" id="KW-1133">Transmembrane helix</keyword>
<dbReference type="PROSITE" id="PS00449">
    <property type="entry name" value="ATPASE_A"/>
    <property type="match status" value="1"/>
</dbReference>
<feature type="transmembrane region" description="Helical" evidence="11">
    <location>
        <begin position="41"/>
        <end position="64"/>
    </location>
</feature>
<dbReference type="PRINTS" id="PR00123">
    <property type="entry name" value="ATPASEA"/>
</dbReference>
<evidence type="ECO:0000256" key="1">
    <source>
        <dbReference type="ARBA" id="ARBA00004141"/>
    </source>
</evidence>
<gene>
    <name evidence="11" type="primary">atpB</name>
    <name evidence="13" type="ORF">B0A89_09610</name>
</gene>
<dbReference type="GO" id="GO:0046933">
    <property type="term" value="F:proton-transporting ATP synthase activity, rotational mechanism"/>
    <property type="evidence" value="ECO:0007669"/>
    <property type="project" value="UniProtKB-UniRule"/>
</dbReference>
<evidence type="ECO:0000256" key="4">
    <source>
        <dbReference type="ARBA" id="ARBA00022547"/>
    </source>
</evidence>
<feature type="transmembrane region" description="Helical" evidence="11">
    <location>
        <begin position="124"/>
        <end position="144"/>
    </location>
</feature>
<keyword evidence="10 11" id="KW-0066">ATP synthesis</keyword>
<dbReference type="InterPro" id="IPR000568">
    <property type="entry name" value="ATP_synth_F0_asu"/>
</dbReference>
<dbReference type="STRING" id="1945662.B0A89_09610"/>
<dbReference type="Proteomes" id="UP000193017">
    <property type="component" value="Chromosome"/>
</dbReference>
<dbReference type="GO" id="GO:0045259">
    <property type="term" value="C:proton-transporting ATP synthase complex"/>
    <property type="evidence" value="ECO:0007669"/>
    <property type="project" value="UniProtKB-KW"/>
</dbReference>
<dbReference type="CDD" id="cd00310">
    <property type="entry name" value="ATP-synt_Fo_a_6"/>
    <property type="match status" value="1"/>
</dbReference>
<dbReference type="GO" id="GO:0005886">
    <property type="term" value="C:plasma membrane"/>
    <property type="evidence" value="ECO:0007669"/>
    <property type="project" value="UniProtKB-SubCell"/>
</dbReference>
<keyword evidence="4 11" id="KW-0138">CF(0)</keyword>
<evidence type="ECO:0000256" key="2">
    <source>
        <dbReference type="ARBA" id="ARBA00006810"/>
    </source>
</evidence>
<evidence type="ECO:0000256" key="5">
    <source>
        <dbReference type="ARBA" id="ARBA00022692"/>
    </source>
</evidence>
<reference evidence="13 14" key="1">
    <citation type="submission" date="2017-03" db="EMBL/GenBank/DDBJ databases">
        <title>Genome sequence of Paracoccus contaminans isolated from a water microcosm.</title>
        <authorList>
            <person name="Aurass P."/>
            <person name="Karste S."/>
            <person name="Trost E."/>
            <person name="Glaeser S.P."/>
            <person name="Kaempfer P."/>
            <person name="Flieger A."/>
        </authorList>
    </citation>
    <scope>NUCLEOTIDE SEQUENCE [LARGE SCALE GENOMIC DNA]</scope>
    <source>
        <strain evidence="14">RKI 16-01929T\LMG 29738T\CCM 8701T\CIP 111112T</strain>
    </source>
</reference>
<keyword evidence="8 11" id="KW-0406">Ion transport</keyword>
<organism evidence="13 14">
    <name type="scientific">Paracoccus contaminans</name>
    <dbReference type="NCBI Taxonomy" id="1945662"/>
    <lineage>
        <taxon>Bacteria</taxon>
        <taxon>Pseudomonadati</taxon>
        <taxon>Pseudomonadota</taxon>
        <taxon>Alphaproteobacteria</taxon>
        <taxon>Rhodobacterales</taxon>
        <taxon>Paracoccaceae</taxon>
        <taxon>Paracoccus</taxon>
    </lineage>
</organism>
<dbReference type="EMBL" id="CP020612">
    <property type="protein sequence ID" value="ARJ69842.1"/>
    <property type="molecule type" value="Genomic_DNA"/>
</dbReference>
<comment type="similarity">
    <text evidence="2 11 12">Belongs to the ATPase A chain family.</text>
</comment>
<comment type="subcellular location">
    <subcellularLocation>
        <location evidence="11 12">Cell membrane</location>
        <topology evidence="11 12">Multi-pass membrane protein</topology>
    </subcellularLocation>
    <subcellularLocation>
        <location evidence="1">Membrane</location>
        <topology evidence="1">Multi-pass membrane protein</topology>
    </subcellularLocation>
</comment>
<feature type="transmembrane region" description="Helical" evidence="11">
    <location>
        <begin position="94"/>
        <end position="112"/>
    </location>
</feature>
<evidence type="ECO:0000256" key="10">
    <source>
        <dbReference type="ARBA" id="ARBA00023310"/>
    </source>
</evidence>
<keyword evidence="3 11" id="KW-0813">Transport</keyword>
<accession>A0A1W6CYA4</accession>
<feature type="transmembrane region" description="Helical" evidence="11">
    <location>
        <begin position="195"/>
        <end position="219"/>
    </location>
</feature>
<dbReference type="PANTHER" id="PTHR11410">
    <property type="entry name" value="ATP SYNTHASE SUBUNIT A"/>
    <property type="match status" value="1"/>
</dbReference>
<dbReference type="InterPro" id="IPR023011">
    <property type="entry name" value="ATP_synth_F0_asu_AS"/>
</dbReference>
<name>A0A1W6CYA4_9RHOB</name>
<dbReference type="PANTHER" id="PTHR11410:SF0">
    <property type="entry name" value="ATP SYNTHASE SUBUNIT A"/>
    <property type="match status" value="1"/>
</dbReference>
<evidence type="ECO:0000256" key="9">
    <source>
        <dbReference type="ARBA" id="ARBA00023136"/>
    </source>
</evidence>
<proteinExistence type="inferred from homology"/>
<evidence type="ECO:0000313" key="14">
    <source>
        <dbReference type="Proteomes" id="UP000193017"/>
    </source>
</evidence>
<evidence type="ECO:0000256" key="12">
    <source>
        <dbReference type="RuleBase" id="RU000483"/>
    </source>
</evidence>
<dbReference type="RefSeq" id="WP_085377961.1">
    <property type="nucleotide sequence ID" value="NZ_CP020612.1"/>
</dbReference>
<protein>
    <recommendedName>
        <fullName evidence="11 12">ATP synthase subunit a</fullName>
    </recommendedName>
    <alternativeName>
        <fullName evidence="11">ATP synthase F0 sector subunit a</fullName>
    </alternativeName>
    <alternativeName>
        <fullName evidence="11">F-ATPase subunit 6</fullName>
    </alternativeName>
</protein>
<evidence type="ECO:0000256" key="3">
    <source>
        <dbReference type="ARBA" id="ARBA00022448"/>
    </source>
</evidence>
<dbReference type="NCBIfam" id="TIGR01131">
    <property type="entry name" value="ATP_synt_6_or_A"/>
    <property type="match status" value="1"/>
</dbReference>
<dbReference type="AlphaFoldDB" id="A0A1W6CYA4"/>
<dbReference type="Pfam" id="PF00119">
    <property type="entry name" value="ATP-synt_A"/>
    <property type="match status" value="1"/>
</dbReference>
<dbReference type="HAMAP" id="MF_01393">
    <property type="entry name" value="ATP_synth_a_bact"/>
    <property type="match status" value="1"/>
</dbReference>
<evidence type="ECO:0000256" key="8">
    <source>
        <dbReference type="ARBA" id="ARBA00023065"/>
    </source>
</evidence>
<feature type="transmembrane region" description="Helical" evidence="11">
    <location>
        <begin position="225"/>
        <end position="243"/>
    </location>
</feature>
<evidence type="ECO:0000256" key="11">
    <source>
        <dbReference type="HAMAP-Rule" id="MF_01393"/>
    </source>
</evidence>
<keyword evidence="6 11" id="KW-0375">Hydrogen ion transport</keyword>
<keyword evidence="14" id="KW-1185">Reference proteome</keyword>
<comment type="function">
    <text evidence="11 12">Key component of the proton channel; it plays a direct role in the translocation of protons across the membrane.</text>
</comment>